<sequence length="182" mass="20252">TTYISQNTLCLRTKPLLRPMKWFSLRNADETSTLLKPMCGALFLMENLLDPIVDVKPLSERSNLVFQQDRAAIHSTAEVGEFLQTSVISTKKLKKKILLQKFVNCFVSGCHVVSDVFATEGGYPFKGCHLRGVVYLAHCVELKRNKVLSIDVEVKVVNGGAFSIVSAMSYKSVSPPIRMLIS</sequence>
<name>A0AAV8YRU0_9CUCU</name>
<dbReference type="Proteomes" id="UP001162162">
    <property type="component" value="Unassembled WGS sequence"/>
</dbReference>
<protein>
    <submittedName>
        <fullName evidence="1">Uncharacterized protein</fullName>
    </submittedName>
</protein>
<comment type="caution">
    <text evidence="1">The sequence shown here is derived from an EMBL/GenBank/DDBJ whole genome shotgun (WGS) entry which is preliminary data.</text>
</comment>
<accession>A0AAV8YRU0</accession>
<gene>
    <name evidence="1" type="ORF">NQ318_011133</name>
</gene>
<dbReference type="AlphaFoldDB" id="A0AAV8YRU0"/>
<proteinExistence type="predicted"/>
<evidence type="ECO:0000313" key="1">
    <source>
        <dbReference type="EMBL" id="KAJ8954456.1"/>
    </source>
</evidence>
<organism evidence="1 2">
    <name type="scientific">Aromia moschata</name>
    <dbReference type="NCBI Taxonomy" id="1265417"/>
    <lineage>
        <taxon>Eukaryota</taxon>
        <taxon>Metazoa</taxon>
        <taxon>Ecdysozoa</taxon>
        <taxon>Arthropoda</taxon>
        <taxon>Hexapoda</taxon>
        <taxon>Insecta</taxon>
        <taxon>Pterygota</taxon>
        <taxon>Neoptera</taxon>
        <taxon>Endopterygota</taxon>
        <taxon>Coleoptera</taxon>
        <taxon>Polyphaga</taxon>
        <taxon>Cucujiformia</taxon>
        <taxon>Chrysomeloidea</taxon>
        <taxon>Cerambycidae</taxon>
        <taxon>Cerambycinae</taxon>
        <taxon>Callichromatini</taxon>
        <taxon>Aromia</taxon>
    </lineage>
</organism>
<evidence type="ECO:0000313" key="2">
    <source>
        <dbReference type="Proteomes" id="UP001162162"/>
    </source>
</evidence>
<feature type="non-terminal residue" evidence="1">
    <location>
        <position position="1"/>
    </location>
</feature>
<dbReference type="EMBL" id="JAPWTK010000048">
    <property type="protein sequence ID" value="KAJ8954456.1"/>
    <property type="molecule type" value="Genomic_DNA"/>
</dbReference>
<reference evidence="1" key="1">
    <citation type="journal article" date="2023" name="Insect Mol. Biol.">
        <title>Genome sequencing provides insights into the evolution of gene families encoding plant cell wall-degrading enzymes in longhorned beetles.</title>
        <authorList>
            <person name="Shin N.R."/>
            <person name="Okamura Y."/>
            <person name="Kirsch R."/>
            <person name="Pauchet Y."/>
        </authorList>
    </citation>
    <scope>NUCLEOTIDE SEQUENCE</scope>
    <source>
        <strain evidence="1">AMC_N1</strain>
    </source>
</reference>
<keyword evidence="2" id="KW-1185">Reference proteome</keyword>